<organism evidence="2 3">
    <name type="scientific">Isoptericola halotolerans</name>
    <dbReference type="NCBI Taxonomy" id="300560"/>
    <lineage>
        <taxon>Bacteria</taxon>
        <taxon>Bacillati</taxon>
        <taxon>Actinomycetota</taxon>
        <taxon>Actinomycetes</taxon>
        <taxon>Micrococcales</taxon>
        <taxon>Promicromonosporaceae</taxon>
        <taxon>Isoptericola</taxon>
    </lineage>
</organism>
<evidence type="ECO:0000313" key="3">
    <source>
        <dbReference type="Proteomes" id="UP000239895"/>
    </source>
</evidence>
<name>A0ABX5EC09_9MICO</name>
<proteinExistence type="predicted"/>
<comment type="caution">
    <text evidence="2">The sequence shown here is derived from an EMBL/GenBank/DDBJ whole genome shotgun (WGS) entry which is preliminary data.</text>
</comment>
<accession>A0ABX5EC09</accession>
<evidence type="ECO:0000313" key="2">
    <source>
        <dbReference type="EMBL" id="PRZ04889.1"/>
    </source>
</evidence>
<protein>
    <submittedName>
        <fullName evidence="2">Uncharacterized protein</fullName>
    </submittedName>
</protein>
<reference evidence="2 3" key="1">
    <citation type="submission" date="2018-03" db="EMBL/GenBank/DDBJ databases">
        <title>Comparative analysis of microorganisms from saline springs in Andes Mountain Range, Colombia.</title>
        <authorList>
            <person name="Rubin E."/>
        </authorList>
    </citation>
    <scope>NUCLEOTIDE SEQUENCE [LARGE SCALE GENOMIC DNA]</scope>
    <source>
        <strain evidence="2 3">CG 23</strain>
    </source>
</reference>
<dbReference type="EMBL" id="PVTX01000009">
    <property type="protein sequence ID" value="PRZ04889.1"/>
    <property type="molecule type" value="Genomic_DNA"/>
</dbReference>
<feature type="region of interest" description="Disordered" evidence="1">
    <location>
        <begin position="26"/>
        <end position="47"/>
    </location>
</feature>
<dbReference type="Proteomes" id="UP000239895">
    <property type="component" value="Unassembled WGS sequence"/>
</dbReference>
<sequence length="47" mass="5189">MTFLLLLTLLLLGAWVAALGRTVRHDGLGSRRPPRSHPDWWEGPAPG</sequence>
<keyword evidence="3" id="KW-1185">Reference proteome</keyword>
<evidence type="ECO:0000256" key="1">
    <source>
        <dbReference type="SAM" id="MobiDB-lite"/>
    </source>
</evidence>
<dbReference type="RefSeq" id="WP_165800025.1">
    <property type="nucleotide sequence ID" value="NZ_PVTX01000009.1"/>
</dbReference>
<gene>
    <name evidence="2" type="ORF">BCL65_109129</name>
</gene>